<accession>H6L9T3</accession>
<dbReference type="HOGENOM" id="CLU_936557_0_0_10"/>
<evidence type="ECO:0000313" key="2">
    <source>
        <dbReference type="EMBL" id="AFC23261.1"/>
    </source>
</evidence>
<dbReference type="RefSeq" id="WP_014373505.1">
    <property type="nucleotide sequence ID" value="NC_016940.1"/>
</dbReference>
<gene>
    <name evidence="2" type="ordered locus">SGRA_0522</name>
</gene>
<dbReference type="KEGG" id="sgn:SGRA_0522"/>
<name>H6L9T3_SAPGL</name>
<evidence type="ECO:0000313" key="3">
    <source>
        <dbReference type="Proteomes" id="UP000007519"/>
    </source>
</evidence>
<evidence type="ECO:0000256" key="1">
    <source>
        <dbReference type="SAM" id="SignalP"/>
    </source>
</evidence>
<dbReference type="STRING" id="984262.SGRA_0522"/>
<dbReference type="Proteomes" id="UP000007519">
    <property type="component" value="Chromosome"/>
</dbReference>
<proteinExistence type="predicted"/>
<dbReference type="AlphaFoldDB" id="H6L9T3"/>
<protein>
    <recommendedName>
        <fullName evidence="4">Secreted protein</fullName>
    </recommendedName>
</protein>
<organism evidence="2 3">
    <name type="scientific">Saprospira grandis (strain Lewin)</name>
    <dbReference type="NCBI Taxonomy" id="984262"/>
    <lineage>
        <taxon>Bacteria</taxon>
        <taxon>Pseudomonadati</taxon>
        <taxon>Bacteroidota</taxon>
        <taxon>Saprospiria</taxon>
        <taxon>Saprospirales</taxon>
        <taxon>Saprospiraceae</taxon>
        <taxon>Saprospira</taxon>
    </lineage>
</organism>
<sequence length="297" mass="33456">MRNLLLLCLSLFLVEAAYAQPQKLVDQLKNREEISFMGRSSFSMKQNSGPELVKSLAFKLHASLSKKELKNISSAGLPNSPDPAQWMAAYPQRDDEVFSFNPTTMEEEKHEAKTEVKPTDFSDFKILALIAYNKKTHQFEYYPYAIRPVLAAAEGVNYSPIQIDIAQGSRVQNQKRRMSFSGKVDGLSAEIEIIEYKGKEMGLGDVLQDQIGALEQLSIKSLEGKDMNQEGRLVLQKEIKLAGGVASFDPASMQEKLMYQVAPQIILDFSRGVFYSKNQSVKIQHIEKEELGYCLPF</sequence>
<reference evidence="2 3" key="1">
    <citation type="journal article" date="2012" name="Stand. Genomic Sci.">
        <title>Complete genome sequencing and analysis of Saprospira grandis str. Lewin, a predatory marine bacterium.</title>
        <authorList>
            <person name="Saw J.H."/>
            <person name="Yuryev A."/>
            <person name="Kanbe M."/>
            <person name="Hou S."/>
            <person name="Young A.G."/>
            <person name="Aizawa S."/>
            <person name="Alam M."/>
        </authorList>
    </citation>
    <scope>NUCLEOTIDE SEQUENCE [LARGE SCALE GENOMIC DNA]</scope>
    <source>
        <strain evidence="2 3">Lewin</strain>
    </source>
</reference>
<evidence type="ECO:0008006" key="4">
    <source>
        <dbReference type="Google" id="ProtNLM"/>
    </source>
</evidence>
<keyword evidence="1" id="KW-0732">Signal</keyword>
<dbReference type="OrthoDB" id="9818125at2"/>
<feature type="signal peptide" evidence="1">
    <location>
        <begin position="1"/>
        <end position="19"/>
    </location>
</feature>
<keyword evidence="3" id="KW-1185">Reference proteome</keyword>
<feature type="chain" id="PRO_5003604202" description="Secreted protein" evidence="1">
    <location>
        <begin position="20"/>
        <end position="297"/>
    </location>
</feature>
<dbReference type="EMBL" id="CP002831">
    <property type="protein sequence ID" value="AFC23261.1"/>
    <property type="molecule type" value="Genomic_DNA"/>
</dbReference>